<keyword evidence="1" id="KW-0676">Redox-active center</keyword>
<sequence>MKFIIAITLTCFTLFTAGAQDKGIKFQNNLTWAQVKQKAKQENKYIFIDCYTTWCVPCKDMANDVFPQPEVANFFNDKFISVALQFDETKNDDADTKRWRAEVKKIGKEYKVEGYPTYLFFTPDGSMVHTVIGGSDANTFLNEAKAALDPKTQLAALKKQYVDGNRSPEFLKAFINALGMWNSQVLEVINVYLATQKDLLTKDNLRFIARATAKSTDPGFKVVREHSKEFDAVNGLGSSRALIANIAFDEVVLPVVRVNGAKVNKGGMYYYTGDLNKNVNWNDVKAKLDAQYPDMADEILAISKLKYYRDAKDWQKYTAQITDFVGRYGDVEHTDQINSYANDIFLFTDDKNCLKQALNWSKKTMEVGVPEKKDWYLVTYVNLLYKLGKKEEALAITDDAIKRLGNKAGRFPEIKEKMSKGEETW</sequence>
<dbReference type="Pfam" id="PF13098">
    <property type="entry name" value="Thioredoxin_2"/>
    <property type="match status" value="1"/>
</dbReference>
<protein>
    <submittedName>
        <fullName evidence="4">Thioredoxin family protein</fullName>
    </submittedName>
</protein>
<dbReference type="PANTHER" id="PTHR32234:SF0">
    <property type="entry name" value="THIOL:DISULFIDE INTERCHANGE PROTEIN DSBD"/>
    <property type="match status" value="1"/>
</dbReference>
<dbReference type="InterPro" id="IPR012336">
    <property type="entry name" value="Thioredoxin-like_fold"/>
</dbReference>
<dbReference type="EMBL" id="JAEHFW010000002">
    <property type="protein sequence ID" value="MBK0379816.1"/>
    <property type="molecule type" value="Genomic_DNA"/>
</dbReference>
<evidence type="ECO:0000313" key="4">
    <source>
        <dbReference type="EMBL" id="MBK0379816.1"/>
    </source>
</evidence>
<gene>
    <name evidence="4" type="ORF">I5M19_10885</name>
</gene>
<dbReference type="PROSITE" id="PS51352">
    <property type="entry name" value="THIOREDOXIN_2"/>
    <property type="match status" value="1"/>
</dbReference>
<reference evidence="4" key="1">
    <citation type="submission" date="2020-12" db="EMBL/GenBank/DDBJ databases">
        <title>Bacterial novel species Mucilaginibacter sp. SD-g isolated from soil.</title>
        <authorList>
            <person name="Jung H.-Y."/>
        </authorList>
    </citation>
    <scope>NUCLEOTIDE SEQUENCE</scope>
    <source>
        <strain evidence="4">SD-g</strain>
    </source>
</reference>
<accession>A0A934PUI2</accession>
<dbReference type="InterPro" id="IPR036249">
    <property type="entry name" value="Thioredoxin-like_sf"/>
</dbReference>
<name>A0A934PUI2_9SPHI</name>
<evidence type="ECO:0000256" key="1">
    <source>
        <dbReference type="ARBA" id="ARBA00023284"/>
    </source>
</evidence>
<comment type="caution">
    <text evidence="4">The sequence shown here is derived from an EMBL/GenBank/DDBJ whole genome shotgun (WGS) entry which is preliminary data.</text>
</comment>
<evidence type="ECO:0000313" key="5">
    <source>
        <dbReference type="Proteomes" id="UP000613193"/>
    </source>
</evidence>
<dbReference type="AlphaFoldDB" id="A0A934PUI2"/>
<dbReference type="Gene3D" id="3.40.30.10">
    <property type="entry name" value="Glutaredoxin"/>
    <property type="match status" value="1"/>
</dbReference>
<evidence type="ECO:0000259" key="3">
    <source>
        <dbReference type="PROSITE" id="PS51352"/>
    </source>
</evidence>
<feature type="chain" id="PRO_5037141680" evidence="2">
    <location>
        <begin position="20"/>
        <end position="425"/>
    </location>
</feature>
<dbReference type="InterPro" id="IPR017937">
    <property type="entry name" value="Thioredoxin_CS"/>
</dbReference>
<evidence type="ECO:0000256" key="2">
    <source>
        <dbReference type="SAM" id="SignalP"/>
    </source>
</evidence>
<dbReference type="PROSITE" id="PS00194">
    <property type="entry name" value="THIOREDOXIN_1"/>
    <property type="match status" value="1"/>
</dbReference>
<dbReference type="Proteomes" id="UP000613193">
    <property type="component" value="Unassembled WGS sequence"/>
</dbReference>
<dbReference type="RefSeq" id="WP_200066360.1">
    <property type="nucleotide sequence ID" value="NZ_JAEHFW010000002.1"/>
</dbReference>
<dbReference type="SUPFAM" id="SSF52833">
    <property type="entry name" value="Thioredoxin-like"/>
    <property type="match status" value="1"/>
</dbReference>
<keyword evidence="5" id="KW-1185">Reference proteome</keyword>
<keyword evidence="2" id="KW-0732">Signal</keyword>
<proteinExistence type="predicted"/>
<dbReference type="PANTHER" id="PTHR32234">
    <property type="entry name" value="THIOL:DISULFIDE INTERCHANGE PROTEIN DSBD"/>
    <property type="match status" value="1"/>
</dbReference>
<dbReference type="InterPro" id="IPR013766">
    <property type="entry name" value="Thioredoxin_domain"/>
</dbReference>
<dbReference type="GO" id="GO:0045454">
    <property type="term" value="P:cell redox homeostasis"/>
    <property type="evidence" value="ECO:0007669"/>
    <property type="project" value="TreeGrafter"/>
</dbReference>
<feature type="domain" description="Thioredoxin" evidence="3">
    <location>
        <begin position="6"/>
        <end position="149"/>
    </location>
</feature>
<organism evidence="4 5">
    <name type="scientific">Mucilaginibacter segetis</name>
    <dbReference type="NCBI Taxonomy" id="2793071"/>
    <lineage>
        <taxon>Bacteria</taxon>
        <taxon>Pseudomonadati</taxon>
        <taxon>Bacteroidota</taxon>
        <taxon>Sphingobacteriia</taxon>
        <taxon>Sphingobacteriales</taxon>
        <taxon>Sphingobacteriaceae</taxon>
        <taxon>Mucilaginibacter</taxon>
    </lineage>
</organism>
<feature type="signal peptide" evidence="2">
    <location>
        <begin position="1"/>
        <end position="19"/>
    </location>
</feature>
<dbReference type="GO" id="GO:0015035">
    <property type="term" value="F:protein-disulfide reductase activity"/>
    <property type="evidence" value="ECO:0007669"/>
    <property type="project" value="TreeGrafter"/>
</dbReference>